<evidence type="ECO:0000313" key="2">
    <source>
        <dbReference type="EMBL" id="GII81851.1"/>
    </source>
</evidence>
<dbReference type="Proteomes" id="UP000655287">
    <property type="component" value="Unassembled WGS sequence"/>
</dbReference>
<organism evidence="2 3">
    <name type="scientific">Sphaerisporangium rufum</name>
    <dbReference type="NCBI Taxonomy" id="1381558"/>
    <lineage>
        <taxon>Bacteria</taxon>
        <taxon>Bacillati</taxon>
        <taxon>Actinomycetota</taxon>
        <taxon>Actinomycetes</taxon>
        <taxon>Streptosporangiales</taxon>
        <taxon>Streptosporangiaceae</taxon>
        <taxon>Sphaerisporangium</taxon>
    </lineage>
</organism>
<feature type="compositionally biased region" description="Basic and acidic residues" evidence="1">
    <location>
        <begin position="24"/>
        <end position="38"/>
    </location>
</feature>
<feature type="region of interest" description="Disordered" evidence="1">
    <location>
        <begin position="15"/>
        <end position="48"/>
    </location>
</feature>
<dbReference type="AlphaFoldDB" id="A0A919V276"/>
<name>A0A919V276_9ACTN</name>
<proteinExistence type="predicted"/>
<sequence length="184" mass="20332">MRRVDAYRKISGVGRPMAAGAEWSQERPSGDRRDDVTETRPAGPHELADVPIAARLARWHELTDRDLHVQAIATLRARGEFDPARHGDADRYPPLTVDEHVELLALGESIARSVRNPAHLDRALQAGVSWREVAGATGGDEQEARRAYQRWADDRHDLYQEYPGTAGGMTDEEHAAATARATAP</sequence>
<evidence type="ECO:0000256" key="1">
    <source>
        <dbReference type="SAM" id="MobiDB-lite"/>
    </source>
</evidence>
<keyword evidence="3" id="KW-1185">Reference proteome</keyword>
<feature type="region of interest" description="Disordered" evidence="1">
    <location>
        <begin position="159"/>
        <end position="184"/>
    </location>
</feature>
<accession>A0A919V276</accession>
<comment type="caution">
    <text evidence="2">The sequence shown here is derived from an EMBL/GenBank/DDBJ whole genome shotgun (WGS) entry which is preliminary data.</text>
</comment>
<dbReference type="EMBL" id="BOOU01000114">
    <property type="protein sequence ID" value="GII81851.1"/>
    <property type="molecule type" value="Genomic_DNA"/>
</dbReference>
<protein>
    <submittedName>
        <fullName evidence="2">Uncharacterized protein</fullName>
    </submittedName>
</protein>
<evidence type="ECO:0000313" key="3">
    <source>
        <dbReference type="Proteomes" id="UP000655287"/>
    </source>
</evidence>
<gene>
    <name evidence="2" type="ORF">Sru01_68330</name>
</gene>
<reference evidence="2" key="1">
    <citation type="submission" date="2021-01" db="EMBL/GenBank/DDBJ databases">
        <title>Whole genome shotgun sequence of Sphaerisporangium rufum NBRC 109079.</title>
        <authorList>
            <person name="Komaki H."/>
            <person name="Tamura T."/>
        </authorList>
    </citation>
    <scope>NUCLEOTIDE SEQUENCE</scope>
    <source>
        <strain evidence="2">NBRC 109079</strain>
    </source>
</reference>